<protein>
    <submittedName>
        <fullName evidence="2">Uncharacterized protein</fullName>
    </submittedName>
</protein>
<accession>A0A4C1Z3J0</accession>
<feature type="compositionally biased region" description="Low complexity" evidence="1">
    <location>
        <begin position="37"/>
        <end position="50"/>
    </location>
</feature>
<name>A0A4C1Z3J0_EUMVA</name>
<gene>
    <name evidence="2" type="ORF">EVAR_59589_1</name>
</gene>
<dbReference type="Proteomes" id="UP000299102">
    <property type="component" value="Unassembled WGS sequence"/>
</dbReference>
<feature type="region of interest" description="Disordered" evidence="1">
    <location>
        <begin position="1"/>
        <end position="75"/>
    </location>
</feature>
<comment type="caution">
    <text evidence="2">The sequence shown here is derived from an EMBL/GenBank/DDBJ whole genome shotgun (WGS) entry which is preliminary data.</text>
</comment>
<keyword evidence="3" id="KW-1185">Reference proteome</keyword>
<evidence type="ECO:0000313" key="3">
    <source>
        <dbReference type="Proteomes" id="UP000299102"/>
    </source>
</evidence>
<organism evidence="2 3">
    <name type="scientific">Eumeta variegata</name>
    <name type="common">Bagworm moth</name>
    <name type="synonym">Eumeta japonica</name>
    <dbReference type="NCBI Taxonomy" id="151549"/>
    <lineage>
        <taxon>Eukaryota</taxon>
        <taxon>Metazoa</taxon>
        <taxon>Ecdysozoa</taxon>
        <taxon>Arthropoda</taxon>
        <taxon>Hexapoda</taxon>
        <taxon>Insecta</taxon>
        <taxon>Pterygota</taxon>
        <taxon>Neoptera</taxon>
        <taxon>Endopterygota</taxon>
        <taxon>Lepidoptera</taxon>
        <taxon>Glossata</taxon>
        <taxon>Ditrysia</taxon>
        <taxon>Tineoidea</taxon>
        <taxon>Psychidae</taxon>
        <taxon>Oiketicinae</taxon>
        <taxon>Eumeta</taxon>
    </lineage>
</organism>
<dbReference type="AlphaFoldDB" id="A0A4C1Z3J0"/>
<sequence length="120" mass="12392">MRVTVIRRSSRGDTGETALLVSRAGAGDARRSGVTHAGSGARGRAPPALGDEAVAARAGHSTRPVPGSLPGAETRSAAPAFVVTASARDSSTSRDLFTKTSNECINSRGTRFLMRRSSKP</sequence>
<evidence type="ECO:0000256" key="1">
    <source>
        <dbReference type="SAM" id="MobiDB-lite"/>
    </source>
</evidence>
<proteinExistence type="predicted"/>
<reference evidence="2 3" key="1">
    <citation type="journal article" date="2019" name="Commun. Biol.">
        <title>The bagworm genome reveals a unique fibroin gene that provides high tensile strength.</title>
        <authorList>
            <person name="Kono N."/>
            <person name="Nakamura H."/>
            <person name="Ohtoshi R."/>
            <person name="Tomita M."/>
            <person name="Numata K."/>
            <person name="Arakawa K."/>
        </authorList>
    </citation>
    <scope>NUCLEOTIDE SEQUENCE [LARGE SCALE GENOMIC DNA]</scope>
</reference>
<evidence type="ECO:0000313" key="2">
    <source>
        <dbReference type="EMBL" id="GBP83176.1"/>
    </source>
</evidence>
<dbReference type="EMBL" id="BGZK01001608">
    <property type="protein sequence ID" value="GBP83176.1"/>
    <property type="molecule type" value="Genomic_DNA"/>
</dbReference>